<evidence type="ECO:0000259" key="3">
    <source>
        <dbReference type="Pfam" id="PF06761"/>
    </source>
</evidence>
<keyword evidence="5" id="KW-1185">Reference proteome</keyword>
<organism evidence="4 5">
    <name type="scientific">Gemmobacter aquaticus</name>
    <dbReference type="NCBI Taxonomy" id="490185"/>
    <lineage>
        <taxon>Bacteria</taxon>
        <taxon>Pseudomonadati</taxon>
        <taxon>Pseudomonadota</taxon>
        <taxon>Alphaproteobacteria</taxon>
        <taxon>Rhodobacterales</taxon>
        <taxon>Paracoccaceae</taxon>
        <taxon>Gemmobacter</taxon>
    </lineage>
</organism>
<keyword evidence="1" id="KW-0812">Transmembrane</keyword>
<evidence type="ECO:0000313" key="5">
    <source>
        <dbReference type="Proteomes" id="UP000598196"/>
    </source>
</evidence>
<dbReference type="Proteomes" id="UP000598196">
    <property type="component" value="Unassembled WGS sequence"/>
</dbReference>
<dbReference type="InterPro" id="IPR009612">
    <property type="entry name" value="IcmF-rel"/>
</dbReference>
<dbReference type="OrthoDB" id="8283359at2"/>
<dbReference type="RefSeq" id="WP_146287996.1">
    <property type="nucleotide sequence ID" value="NZ_BMLP01000008.1"/>
</dbReference>
<feature type="domain" description="Type VI secretion system IcmF C-terminal" evidence="2">
    <location>
        <begin position="709"/>
        <end position="784"/>
    </location>
</feature>
<feature type="domain" description="IcmF-related" evidence="3">
    <location>
        <begin position="202"/>
        <end position="483"/>
    </location>
</feature>
<dbReference type="AlphaFoldDB" id="A0A918DE50"/>
<protein>
    <recommendedName>
        <fullName evidence="6">Type VI secretion system protein DotU</fullName>
    </recommendedName>
</protein>
<evidence type="ECO:0008006" key="6">
    <source>
        <dbReference type="Google" id="ProtNLM"/>
    </source>
</evidence>
<keyword evidence="1" id="KW-1133">Transmembrane helix</keyword>
<evidence type="ECO:0000313" key="4">
    <source>
        <dbReference type="EMBL" id="GGO36964.1"/>
    </source>
</evidence>
<dbReference type="EMBL" id="BMLP01000008">
    <property type="protein sequence ID" value="GGO36964.1"/>
    <property type="molecule type" value="Genomic_DNA"/>
</dbReference>
<evidence type="ECO:0000256" key="1">
    <source>
        <dbReference type="SAM" id="Phobius"/>
    </source>
</evidence>
<dbReference type="Pfam" id="PF06744">
    <property type="entry name" value="IcmF_C"/>
    <property type="match status" value="1"/>
</dbReference>
<name>A0A918DE50_9RHOB</name>
<dbReference type="InterPro" id="IPR053156">
    <property type="entry name" value="T6SS_TssM-like"/>
</dbReference>
<dbReference type="PANTHER" id="PTHR36153:SF1">
    <property type="entry name" value="TYPE VI SECRETION SYSTEM COMPONENT TSSM1"/>
    <property type="match status" value="1"/>
</dbReference>
<dbReference type="InterPro" id="IPR010623">
    <property type="entry name" value="IcmF_C"/>
</dbReference>
<dbReference type="Pfam" id="PF06761">
    <property type="entry name" value="IcmF-related"/>
    <property type="match status" value="1"/>
</dbReference>
<evidence type="ECO:0000259" key="2">
    <source>
        <dbReference type="Pfam" id="PF06744"/>
    </source>
</evidence>
<sequence>MAAAGQATYARAAEPALAYAARLAGVRDEDQAALIRQAGVLLDRFAADLGRAGVPAAAIPPARLALGLVIDHRARQNRGLDPGLWAAGANRHLFDGREMSPAQLDDFIRRAETAGTDFAGLAGFLTTCRAQLEGGRQRFDRQTEGGWLGIVAVLVAGFGLAALAWAGWVEWRFHRDLSRVFAAEALEIGLDRPTPPPDLAARLDRLQAAAARVESEGARVPLRMAAGPLGYDAAELARTTYASAVNAHLPVVLAAALDEALATEGDPVAAWDSLRAVDVLNGGGGWSRAWLTGWVADRPALLPSLAPHVAVLDPPLQPLPADPELIAQARDIAAEASEADLAFLELRRSDLAAGLVPWQAETQVPGLSDILRRKSGRDMADPLPGLFTQAGWTMARDTGAGLAVQSAREQAARLLKTPPKRQNDAPDRVMVQLQAETLATWRDYLADLRVRPFADPEEAVRISGALARRDSALVALLTEVWHQAGGTDRRRSHAQQIAVAAEFAPMIQYVEQGRMSEIAALFAGLNVALGAMDRDAPTGMQRLMGVQGRAASVAALRQAPLVVVQIVEDVLAQTGAAQADLMSNPLTRAWQAEVLGACRGAIEGRFPFAAGPDADPAVVLRLLGPGGVADRFIMGRAAAYLDMTTQPWRWKPEARFAGLSPDSAEFLQRLAGLSDLFASGPETRLTFSALAERGAATIAIGGAGGPVETRSAPLSLAWPGPDPARGVEVSFRTPTGEARLSEAGPWGLLRLLGPLRLRERDGGRRFLVDLRTEGARLFVEIEVDRPANLLSRRMLLRDLTCAQVL</sequence>
<keyword evidence="1" id="KW-0472">Membrane</keyword>
<dbReference type="PANTHER" id="PTHR36153">
    <property type="entry name" value="INNER MEMBRANE PROTEIN-RELATED"/>
    <property type="match status" value="1"/>
</dbReference>
<gene>
    <name evidence="4" type="ORF">GCM10010991_31810</name>
</gene>
<comment type="caution">
    <text evidence="4">The sequence shown here is derived from an EMBL/GenBank/DDBJ whole genome shotgun (WGS) entry which is preliminary data.</text>
</comment>
<accession>A0A918DE50</accession>
<reference evidence="4 5" key="1">
    <citation type="journal article" date="2014" name="Int. J. Syst. Evol. Microbiol.">
        <title>Complete genome sequence of Corynebacterium casei LMG S-19264T (=DSM 44701T), isolated from a smear-ripened cheese.</title>
        <authorList>
            <consortium name="US DOE Joint Genome Institute (JGI-PGF)"/>
            <person name="Walter F."/>
            <person name="Albersmeier A."/>
            <person name="Kalinowski J."/>
            <person name="Ruckert C."/>
        </authorList>
    </citation>
    <scope>NUCLEOTIDE SEQUENCE [LARGE SCALE GENOMIC DNA]</scope>
    <source>
        <strain evidence="4 5">CGMCC 1.7029</strain>
    </source>
</reference>
<proteinExistence type="predicted"/>
<feature type="transmembrane region" description="Helical" evidence="1">
    <location>
        <begin position="146"/>
        <end position="168"/>
    </location>
</feature>